<accession>A0ABQ6E5E4</accession>
<dbReference type="Pfam" id="PF00005">
    <property type="entry name" value="ABC_tran"/>
    <property type="match status" value="1"/>
</dbReference>
<dbReference type="Proteomes" id="UP001157353">
    <property type="component" value="Unassembled WGS sequence"/>
</dbReference>
<evidence type="ECO:0000256" key="1">
    <source>
        <dbReference type="ARBA" id="ARBA00022448"/>
    </source>
</evidence>
<keyword evidence="2" id="KW-0547">Nucleotide-binding</keyword>
<evidence type="ECO:0000313" key="6">
    <source>
        <dbReference type="Proteomes" id="UP001157353"/>
    </source>
</evidence>
<dbReference type="GO" id="GO:0005524">
    <property type="term" value="F:ATP binding"/>
    <property type="evidence" value="ECO:0007669"/>
    <property type="project" value="UniProtKB-KW"/>
</dbReference>
<keyword evidence="3 5" id="KW-0067">ATP-binding</keyword>
<keyword evidence="1" id="KW-0813">Transport</keyword>
<dbReference type="RefSeq" id="WP_284205509.1">
    <property type="nucleotide sequence ID" value="NZ_BSPQ01000021.1"/>
</dbReference>
<dbReference type="PROSITE" id="PS50893">
    <property type="entry name" value="ABC_TRANSPORTER_2"/>
    <property type="match status" value="1"/>
</dbReference>
<dbReference type="PANTHER" id="PTHR42781:SF4">
    <property type="entry name" value="SPERMIDINE_PUTRESCINE IMPORT ATP-BINDING PROTEIN POTA"/>
    <property type="match status" value="1"/>
</dbReference>
<gene>
    <name evidence="5" type="primary">ynjD</name>
    <name evidence="5" type="ORF">GCM10007916_34790</name>
</gene>
<keyword evidence="6" id="KW-1185">Reference proteome</keyword>
<evidence type="ECO:0000259" key="4">
    <source>
        <dbReference type="PROSITE" id="PS50893"/>
    </source>
</evidence>
<evidence type="ECO:0000256" key="3">
    <source>
        <dbReference type="ARBA" id="ARBA00022840"/>
    </source>
</evidence>
<dbReference type="InterPro" id="IPR027417">
    <property type="entry name" value="P-loop_NTPase"/>
</dbReference>
<proteinExistence type="predicted"/>
<dbReference type="EMBL" id="BSPQ01000021">
    <property type="protein sequence ID" value="GLS92408.1"/>
    <property type="molecule type" value="Genomic_DNA"/>
</dbReference>
<reference evidence="6" key="1">
    <citation type="journal article" date="2019" name="Int. J. Syst. Evol. Microbiol.">
        <title>The Global Catalogue of Microorganisms (GCM) 10K type strain sequencing project: providing services to taxonomists for standard genome sequencing and annotation.</title>
        <authorList>
            <consortium name="The Broad Institute Genomics Platform"/>
            <consortium name="The Broad Institute Genome Sequencing Center for Infectious Disease"/>
            <person name="Wu L."/>
            <person name="Ma J."/>
        </authorList>
    </citation>
    <scope>NUCLEOTIDE SEQUENCE [LARGE SCALE GENOMIC DNA]</scope>
    <source>
        <strain evidence="6">NBRC 103166</strain>
    </source>
</reference>
<dbReference type="Gene3D" id="3.40.50.300">
    <property type="entry name" value="P-loop containing nucleotide triphosphate hydrolases"/>
    <property type="match status" value="1"/>
</dbReference>
<comment type="caution">
    <text evidence="5">The sequence shown here is derived from an EMBL/GenBank/DDBJ whole genome shotgun (WGS) entry which is preliminary data.</text>
</comment>
<evidence type="ECO:0000313" key="5">
    <source>
        <dbReference type="EMBL" id="GLS92408.1"/>
    </source>
</evidence>
<evidence type="ECO:0000256" key="2">
    <source>
        <dbReference type="ARBA" id="ARBA00022741"/>
    </source>
</evidence>
<dbReference type="SUPFAM" id="SSF52540">
    <property type="entry name" value="P-loop containing nucleoside triphosphate hydrolases"/>
    <property type="match status" value="1"/>
</dbReference>
<dbReference type="InterPro" id="IPR003439">
    <property type="entry name" value="ABC_transporter-like_ATP-bd"/>
</dbReference>
<dbReference type="PANTHER" id="PTHR42781">
    <property type="entry name" value="SPERMIDINE/PUTRESCINE IMPORT ATP-BINDING PROTEIN POTA"/>
    <property type="match status" value="1"/>
</dbReference>
<dbReference type="InterPro" id="IPR003593">
    <property type="entry name" value="AAA+_ATPase"/>
</dbReference>
<sequence length="222" mass="24972">MSLTISHLSVFNNHSENDNNILIDDFSVSVDKGTVLTLMGPSGSGKSTLLSIIAGFVSPDFHYTGEILLNQKRIGSEKPENRNIGILFQDDLLFPHLSVCENLMVALPNSIKGKLRREIALQTLQQINLQHLADRSTLQISGGQKARVSVMRLLLAEPHAVLLDEPFSKLDKSLRSEFRDWLFTELKKRNLPTILVTHDNEDCPIGQTTLHWPWHKEETLDA</sequence>
<organism evidence="5 6">
    <name type="scientific">Psychromonas marina</name>
    <dbReference type="NCBI Taxonomy" id="88364"/>
    <lineage>
        <taxon>Bacteria</taxon>
        <taxon>Pseudomonadati</taxon>
        <taxon>Pseudomonadota</taxon>
        <taxon>Gammaproteobacteria</taxon>
        <taxon>Alteromonadales</taxon>
        <taxon>Psychromonadaceae</taxon>
        <taxon>Psychromonas</taxon>
    </lineage>
</organism>
<protein>
    <submittedName>
        <fullName evidence="5">ABC transporter ATP-binding protein</fullName>
    </submittedName>
</protein>
<dbReference type="InterPro" id="IPR050093">
    <property type="entry name" value="ABC_SmlMolc_Importer"/>
</dbReference>
<name>A0ABQ6E5E4_9GAMM</name>
<dbReference type="SMART" id="SM00382">
    <property type="entry name" value="AAA"/>
    <property type="match status" value="1"/>
</dbReference>
<feature type="domain" description="ABC transporter" evidence="4">
    <location>
        <begin position="5"/>
        <end position="222"/>
    </location>
</feature>